<protein>
    <submittedName>
        <fullName evidence="2">Uncharacterized protein</fullName>
    </submittedName>
</protein>
<dbReference type="EMBL" id="SAYW01000001">
    <property type="protein sequence ID" value="RWU09801.1"/>
    <property type="molecule type" value="Genomic_DNA"/>
</dbReference>
<evidence type="ECO:0000313" key="2">
    <source>
        <dbReference type="EMBL" id="RWU09801.1"/>
    </source>
</evidence>
<keyword evidence="3" id="KW-1185">Reference proteome</keyword>
<dbReference type="RefSeq" id="WP_113645241.1">
    <property type="nucleotide sequence ID" value="NZ_QMHN01000001.1"/>
</dbReference>
<reference evidence="2 3" key="1">
    <citation type="submission" date="2018-06" db="EMBL/GenBank/DDBJ databases">
        <title>Pedobacter endophyticus sp. nov., an endophytic bacterium isolated from a leaf of Triticum aestivum.</title>
        <authorList>
            <person name="Zhang L."/>
        </authorList>
    </citation>
    <scope>NUCLEOTIDE SEQUENCE [LARGE SCALE GENOMIC DNA]</scope>
    <source>
        <strain evidence="2 3">CM134L-2</strain>
    </source>
</reference>
<dbReference type="OrthoDB" id="1257851at2"/>
<dbReference type="AlphaFoldDB" id="A0A443YZS4"/>
<feature type="transmembrane region" description="Helical" evidence="1">
    <location>
        <begin position="6"/>
        <end position="21"/>
    </location>
</feature>
<dbReference type="Proteomes" id="UP000284120">
    <property type="component" value="Unassembled WGS sequence"/>
</dbReference>
<organism evidence="2 3">
    <name type="scientific">Pedobacter chitinilyticus</name>
    <dbReference type="NCBI Taxonomy" id="2233776"/>
    <lineage>
        <taxon>Bacteria</taxon>
        <taxon>Pseudomonadati</taxon>
        <taxon>Bacteroidota</taxon>
        <taxon>Sphingobacteriia</taxon>
        <taxon>Sphingobacteriales</taxon>
        <taxon>Sphingobacteriaceae</taxon>
        <taxon>Pedobacter</taxon>
    </lineage>
</organism>
<keyword evidence="1" id="KW-0812">Transmembrane</keyword>
<evidence type="ECO:0000313" key="3">
    <source>
        <dbReference type="Proteomes" id="UP000284120"/>
    </source>
</evidence>
<comment type="caution">
    <text evidence="2">The sequence shown here is derived from an EMBL/GenBank/DDBJ whole genome shotgun (WGS) entry which is preliminary data.</text>
</comment>
<sequence length="153" mass="17429">MIAIPIIIFPLTLALLIFFSYKNNHKDVLKQLTFIREKYHDKILLEKTDVTCETSTSGLKNGKYLFTKCDLIFLENALTIIVSRKIGKQKLYSNLIFIESKIALGHGAIKRFNLHSFNGDVYIEFGESGFTSTNVTVQLKNLTPEEKNLIKIA</sequence>
<evidence type="ECO:0000256" key="1">
    <source>
        <dbReference type="SAM" id="Phobius"/>
    </source>
</evidence>
<keyword evidence="1" id="KW-0472">Membrane</keyword>
<proteinExistence type="predicted"/>
<gene>
    <name evidence="2" type="ORF">DPV69_00185</name>
</gene>
<accession>A0A443YZS4</accession>
<keyword evidence="1" id="KW-1133">Transmembrane helix</keyword>
<name>A0A443YZS4_9SPHI</name>